<evidence type="ECO:0000313" key="1">
    <source>
        <dbReference type="EMBL" id="AUB37413.1"/>
    </source>
</evidence>
<sequence length="137" mass="14815">MPQSPFASFANAALTWTLPGTAAGVDPITGNRMFTAGESLVVAAMLKAVSAYRKERLPGVSLQAVYLEGRVVSVSLSGQPGTLLIPDTIQHEARASATWDGLNGEFVILRRGRSPFRTEQIIGDRLMGWFEINDSKH</sequence>
<dbReference type="RefSeq" id="WP_100899059.1">
    <property type="nucleotide sequence ID" value="NZ_CAWNNC010000001.1"/>
</dbReference>
<dbReference type="Proteomes" id="UP000232003">
    <property type="component" value="Chromosome"/>
</dbReference>
<dbReference type="KEGG" id="nfl:COO91_03358"/>
<organism evidence="1 2">
    <name type="scientific">Nostoc flagelliforme CCNUN1</name>
    <dbReference type="NCBI Taxonomy" id="2038116"/>
    <lineage>
        <taxon>Bacteria</taxon>
        <taxon>Bacillati</taxon>
        <taxon>Cyanobacteriota</taxon>
        <taxon>Cyanophyceae</taxon>
        <taxon>Nostocales</taxon>
        <taxon>Nostocaceae</taxon>
        <taxon>Nostoc</taxon>
    </lineage>
</organism>
<dbReference type="OrthoDB" id="9894172at2"/>
<dbReference type="AlphaFoldDB" id="A0A2K8SQ38"/>
<reference evidence="1 2" key="1">
    <citation type="submission" date="2017-11" db="EMBL/GenBank/DDBJ databases">
        <title>Complete genome of a free-living desiccation-tolerant cyanobacterium and its photosynthetic adaptation to extreme terrestrial habitat.</title>
        <authorList>
            <person name="Shang J."/>
        </authorList>
    </citation>
    <scope>NUCLEOTIDE SEQUENCE [LARGE SCALE GENOMIC DNA]</scope>
    <source>
        <strain evidence="1 2">CCNUN1</strain>
    </source>
</reference>
<name>A0A2K8SQ38_9NOSO</name>
<protein>
    <submittedName>
        <fullName evidence="1">Uncharacterized protein</fullName>
    </submittedName>
</protein>
<gene>
    <name evidence="1" type="ORF">COO91_03358</name>
</gene>
<evidence type="ECO:0000313" key="2">
    <source>
        <dbReference type="Proteomes" id="UP000232003"/>
    </source>
</evidence>
<keyword evidence="2" id="KW-1185">Reference proteome</keyword>
<accession>A0A2K8SQ38</accession>
<dbReference type="EMBL" id="CP024785">
    <property type="protein sequence ID" value="AUB37413.1"/>
    <property type="molecule type" value="Genomic_DNA"/>
</dbReference>
<proteinExistence type="predicted"/>